<organism evidence="1 2">
    <name type="scientific">Paenibacillus lactis</name>
    <dbReference type="NCBI Taxonomy" id="228574"/>
    <lineage>
        <taxon>Bacteria</taxon>
        <taxon>Bacillati</taxon>
        <taxon>Bacillota</taxon>
        <taxon>Bacilli</taxon>
        <taxon>Bacillales</taxon>
        <taxon>Paenibacillaceae</taxon>
        <taxon>Paenibacillus</taxon>
    </lineage>
</organism>
<reference evidence="1 2" key="1">
    <citation type="submission" date="2021-03" db="EMBL/GenBank/DDBJ databases">
        <title>Genomic Encyclopedia of Type Strains, Phase IV (KMG-IV): sequencing the most valuable type-strain genomes for metagenomic binning, comparative biology and taxonomic classification.</title>
        <authorList>
            <person name="Goeker M."/>
        </authorList>
    </citation>
    <scope>NUCLEOTIDE SEQUENCE [LARGE SCALE GENOMIC DNA]</scope>
    <source>
        <strain evidence="1 2">DSM 15596</strain>
    </source>
</reference>
<accession>A0ABS4FC91</accession>
<dbReference type="Proteomes" id="UP000706926">
    <property type="component" value="Unassembled WGS sequence"/>
</dbReference>
<dbReference type="RefSeq" id="WP_210094863.1">
    <property type="nucleotide sequence ID" value="NZ_CP139098.1"/>
</dbReference>
<proteinExistence type="predicted"/>
<evidence type="ECO:0000313" key="1">
    <source>
        <dbReference type="EMBL" id="MBP1893870.1"/>
    </source>
</evidence>
<protein>
    <submittedName>
        <fullName evidence="1">Uncharacterized protein</fullName>
    </submittedName>
</protein>
<comment type="caution">
    <text evidence="1">The sequence shown here is derived from an EMBL/GenBank/DDBJ whole genome shotgun (WGS) entry which is preliminary data.</text>
</comment>
<keyword evidence="2" id="KW-1185">Reference proteome</keyword>
<dbReference type="GeneID" id="95404935"/>
<evidence type="ECO:0000313" key="2">
    <source>
        <dbReference type="Proteomes" id="UP000706926"/>
    </source>
</evidence>
<dbReference type="EMBL" id="JAGGKI010000006">
    <property type="protein sequence ID" value="MBP1893870.1"/>
    <property type="molecule type" value="Genomic_DNA"/>
</dbReference>
<name>A0ABS4FC91_9BACL</name>
<gene>
    <name evidence="1" type="ORF">J2Z18_002973</name>
</gene>
<sequence>MLKEDNILDRLQQFVSVDAVQRESMKASLAEEILSSDETLKAANWIVSFIESLCHAKRDLGFFTVVNNPELVADLIEVAYECLPENGVLQPFVTPMARLLYIDKKERDKLESERYVQYRAAAMLDSLISLNVSLPAEVVELLLSDYFINDLPTEELNSSIWRRLADRGINISCHINTLHSYVKNDETITLTNNSLLALWACIRGGYFDTAIPNSDQTYKAWLWHLVTSCVHKLKKKYEETTRLVAVGCLLETARKYPETQGLILECMSKWGIREPKSPRSDFQRDVKELFSRCKNHPDTTCLPAGYVITKNGISRQRTGG</sequence>